<dbReference type="InterPro" id="IPR004882">
    <property type="entry name" value="Luc7-rel"/>
</dbReference>
<dbReference type="PANTHER" id="PTHR12375">
    <property type="entry name" value="RNA-BINDING PROTEIN LUC7-RELATED"/>
    <property type="match status" value="1"/>
</dbReference>
<evidence type="ECO:0000313" key="3">
    <source>
        <dbReference type="Proteomes" id="UP000094565"/>
    </source>
</evidence>
<dbReference type="Pfam" id="PF03194">
    <property type="entry name" value="LUC7"/>
    <property type="match status" value="1"/>
</dbReference>
<dbReference type="EMBL" id="CP014584">
    <property type="protein sequence ID" value="ANZ74295.1"/>
    <property type="molecule type" value="Genomic_DNA"/>
</dbReference>
<dbReference type="GO" id="GO:0005685">
    <property type="term" value="C:U1 snRNP"/>
    <property type="evidence" value="ECO:0007669"/>
    <property type="project" value="InterPro"/>
</dbReference>
<protein>
    <submittedName>
        <fullName evidence="2">BA75_01604T0</fullName>
    </submittedName>
</protein>
<sequence>MAHYEQRKLLEQLMGSDSLIRLPKDYGAENEDSSVVLNDPRVCRSFVAGTCPYTLFSGTKGDIGTCPKLHMERHRILYETLRKEGTTLPDYERQYLSELRRYIDDCDYRIKVALARLEHTPEERAQLSDVTRSLDDLSTKIGIMTQEIEQLAQASPEETTKLVIESRKLQETCDERDRLGKQYAEMLDNLGQAAQQKLQVCEVCAAYLSRLDSDRRLADHFVGKIHLGYLFMRTELERLQGVQRKK</sequence>
<evidence type="ECO:0000256" key="1">
    <source>
        <dbReference type="ARBA" id="ARBA00005655"/>
    </source>
</evidence>
<proteinExistence type="inferred from homology"/>
<evidence type="ECO:0000313" key="2">
    <source>
        <dbReference type="EMBL" id="ANZ74295.1"/>
    </source>
</evidence>
<dbReference type="GO" id="GO:0003729">
    <property type="term" value="F:mRNA binding"/>
    <property type="evidence" value="ECO:0007669"/>
    <property type="project" value="InterPro"/>
</dbReference>
<dbReference type="OrthoDB" id="153872at2759"/>
<accession>A0A1B2J8R3</accession>
<dbReference type="Proteomes" id="UP000094565">
    <property type="component" value="Chromosome 1"/>
</dbReference>
<dbReference type="GO" id="GO:0006376">
    <property type="term" value="P:mRNA splice site recognition"/>
    <property type="evidence" value="ECO:0007669"/>
    <property type="project" value="InterPro"/>
</dbReference>
<keyword evidence="3" id="KW-1185">Reference proteome</keyword>
<dbReference type="AlphaFoldDB" id="A0A1B2J8R3"/>
<reference evidence="2 3" key="1">
    <citation type="submission" date="2016-02" db="EMBL/GenBank/DDBJ databases">
        <title>Comparative genomic and transcriptomic foundation for Pichia pastoris.</title>
        <authorList>
            <person name="Love K.R."/>
            <person name="Shah K.A."/>
            <person name="Whittaker C.A."/>
            <person name="Wu J."/>
            <person name="Bartlett M.C."/>
            <person name="Ma D."/>
            <person name="Leeson R.L."/>
            <person name="Priest M."/>
            <person name="Young S.K."/>
            <person name="Love J.C."/>
        </authorList>
    </citation>
    <scope>NUCLEOTIDE SEQUENCE [LARGE SCALE GENOMIC DNA]</scope>
    <source>
        <strain evidence="2 3">ATCC 28485</strain>
    </source>
</reference>
<comment type="similarity">
    <text evidence="1">Belongs to the Luc7 family.</text>
</comment>
<organism evidence="2 3">
    <name type="scientific">Komagataella pastoris</name>
    <name type="common">Yeast</name>
    <name type="synonym">Pichia pastoris</name>
    <dbReference type="NCBI Taxonomy" id="4922"/>
    <lineage>
        <taxon>Eukaryota</taxon>
        <taxon>Fungi</taxon>
        <taxon>Dikarya</taxon>
        <taxon>Ascomycota</taxon>
        <taxon>Saccharomycotina</taxon>
        <taxon>Pichiomycetes</taxon>
        <taxon>Pichiales</taxon>
        <taxon>Pichiaceae</taxon>
        <taxon>Komagataella</taxon>
    </lineage>
</organism>
<name>A0A1B2J8R3_PICPA</name>
<gene>
    <name evidence="2" type="primary">LUC7</name>
    <name evidence="2" type="ORF">ATY40_BA7501604</name>
</gene>